<dbReference type="Pfam" id="PF00107">
    <property type="entry name" value="ADH_zinc_N"/>
    <property type="match status" value="1"/>
</dbReference>
<dbReference type="RefSeq" id="WP_169384729.1">
    <property type="nucleotide sequence ID" value="NZ_JAAXLA010000079.1"/>
</dbReference>
<keyword evidence="3" id="KW-1185">Reference proteome</keyword>
<comment type="caution">
    <text evidence="2">The sequence shown here is derived from an EMBL/GenBank/DDBJ whole genome shotgun (WGS) entry which is preliminary data.</text>
</comment>
<proteinExistence type="predicted"/>
<organism evidence="2 3">
    <name type="scientific">Pseudonocardia acidicola</name>
    <dbReference type="NCBI Taxonomy" id="2724939"/>
    <lineage>
        <taxon>Bacteria</taxon>
        <taxon>Bacillati</taxon>
        <taxon>Actinomycetota</taxon>
        <taxon>Actinomycetes</taxon>
        <taxon>Pseudonocardiales</taxon>
        <taxon>Pseudonocardiaceae</taxon>
        <taxon>Pseudonocardia</taxon>
    </lineage>
</organism>
<protein>
    <submittedName>
        <fullName evidence="2">Zinc-binding dehydrogenase</fullName>
    </submittedName>
</protein>
<dbReference type="InterPro" id="IPR013149">
    <property type="entry name" value="ADH-like_C"/>
</dbReference>
<dbReference type="SUPFAM" id="SSF51735">
    <property type="entry name" value="NAD(P)-binding Rossmann-fold domains"/>
    <property type="match status" value="1"/>
</dbReference>
<dbReference type="Proteomes" id="UP000820669">
    <property type="component" value="Unassembled WGS sequence"/>
</dbReference>
<evidence type="ECO:0000313" key="3">
    <source>
        <dbReference type="Proteomes" id="UP000820669"/>
    </source>
</evidence>
<evidence type="ECO:0000313" key="2">
    <source>
        <dbReference type="EMBL" id="NMI01269.1"/>
    </source>
</evidence>
<dbReference type="InterPro" id="IPR036291">
    <property type="entry name" value="NAD(P)-bd_dom_sf"/>
</dbReference>
<evidence type="ECO:0000259" key="1">
    <source>
        <dbReference type="Pfam" id="PF00107"/>
    </source>
</evidence>
<gene>
    <name evidence="2" type="ORF">HF526_28835</name>
</gene>
<dbReference type="EMBL" id="JAAXLA010000079">
    <property type="protein sequence ID" value="NMI01269.1"/>
    <property type="molecule type" value="Genomic_DNA"/>
</dbReference>
<name>A0ABX1SL85_9PSEU</name>
<dbReference type="Gene3D" id="3.40.50.720">
    <property type="entry name" value="NAD(P)-binding Rossmann-like Domain"/>
    <property type="match status" value="1"/>
</dbReference>
<feature type="domain" description="Alcohol dehydrogenase-like C-terminal" evidence="1">
    <location>
        <begin position="37"/>
        <end position="95"/>
    </location>
</feature>
<sequence length="98" mass="9988">MAVPRRLARCTLGAWSGRSRRAGRWGQRSGDPAHGPAVDAVLAATGGAGVDVAADFAGPDTIAQAVECLRIGGRAVVCGPGAEPISVLPPTVFIREEL</sequence>
<reference evidence="2 3" key="1">
    <citation type="submission" date="2020-04" db="EMBL/GenBank/DDBJ databases">
        <authorList>
            <person name="Klaysubun C."/>
            <person name="Duangmal K."/>
            <person name="Lipun K."/>
        </authorList>
    </citation>
    <scope>NUCLEOTIDE SEQUENCE [LARGE SCALE GENOMIC DNA]</scope>
    <source>
        <strain evidence="2 3">K10HN5</strain>
    </source>
</reference>
<accession>A0ABX1SL85</accession>